<feature type="transmembrane region" description="Helical" evidence="9">
    <location>
        <begin position="337"/>
        <end position="360"/>
    </location>
</feature>
<proteinExistence type="inferred from homology"/>
<evidence type="ECO:0000256" key="6">
    <source>
        <dbReference type="ARBA" id="ARBA00022692"/>
    </source>
</evidence>
<dbReference type="InterPro" id="IPR003423">
    <property type="entry name" value="OMP_efflux"/>
</dbReference>
<dbReference type="EMBL" id="JAVRHP010000076">
    <property type="protein sequence ID" value="MDT0651040.1"/>
    <property type="molecule type" value="Genomic_DNA"/>
</dbReference>
<dbReference type="SUPFAM" id="SSF56954">
    <property type="entry name" value="Outer membrane efflux proteins (OEP)"/>
    <property type="match status" value="1"/>
</dbReference>
<dbReference type="SUPFAM" id="SSF82693">
    <property type="entry name" value="Multidrug efflux transporter AcrB pore domain, PN1, PN2, PC1 and PC2 subdomains"/>
    <property type="match status" value="3"/>
</dbReference>
<feature type="transmembrane region" description="Helical" evidence="9">
    <location>
        <begin position="1047"/>
        <end position="1064"/>
    </location>
</feature>
<dbReference type="RefSeq" id="WP_311485180.1">
    <property type="nucleotide sequence ID" value="NZ_JAVRHP010000076.1"/>
</dbReference>
<dbReference type="SUPFAM" id="SSF82866">
    <property type="entry name" value="Multidrug efflux transporter AcrB transmembrane domain"/>
    <property type="match status" value="2"/>
</dbReference>
<dbReference type="PANTHER" id="PTHR32063:SF24">
    <property type="entry name" value="CATION EFFLUX SYSTEM (ACRB_ACRD_ACRF FAMILY)"/>
    <property type="match status" value="1"/>
</dbReference>
<keyword evidence="7 9" id="KW-1133">Transmembrane helix</keyword>
<evidence type="ECO:0000256" key="4">
    <source>
        <dbReference type="ARBA" id="ARBA00022448"/>
    </source>
</evidence>
<dbReference type="NCBIfam" id="TIGR00914">
    <property type="entry name" value="2A0601"/>
    <property type="match status" value="1"/>
</dbReference>
<dbReference type="Pfam" id="PF00873">
    <property type="entry name" value="ACR_tran"/>
    <property type="match status" value="1"/>
</dbReference>
<comment type="subcellular location">
    <subcellularLocation>
        <location evidence="1">Cell membrane</location>
        <topology evidence="1">Multi-pass membrane protein</topology>
    </subcellularLocation>
</comment>
<feature type="transmembrane region" description="Helical" evidence="9">
    <location>
        <begin position="541"/>
        <end position="561"/>
    </location>
</feature>
<evidence type="ECO:0000256" key="8">
    <source>
        <dbReference type="ARBA" id="ARBA00023136"/>
    </source>
</evidence>
<evidence type="ECO:0000256" key="3">
    <source>
        <dbReference type="ARBA" id="ARBA00010942"/>
    </source>
</evidence>
<dbReference type="Gene3D" id="1.20.1640.10">
    <property type="entry name" value="Multidrug efflux transporter AcrB transmembrane domain"/>
    <property type="match status" value="2"/>
</dbReference>
<comment type="similarity">
    <text evidence="2">Belongs to the outer membrane factor (OMF) (TC 1.B.17) family.</text>
</comment>
<dbReference type="Pfam" id="PF02321">
    <property type="entry name" value="OEP"/>
    <property type="match status" value="1"/>
</dbReference>
<dbReference type="Proteomes" id="UP001248819">
    <property type="component" value="Unassembled WGS sequence"/>
</dbReference>
<dbReference type="Gene3D" id="3.30.70.1430">
    <property type="entry name" value="Multidrug efflux transporter AcrB pore domain"/>
    <property type="match status" value="2"/>
</dbReference>
<keyword evidence="11" id="KW-1185">Reference proteome</keyword>
<dbReference type="SUPFAM" id="SSF82714">
    <property type="entry name" value="Multidrug efflux transporter AcrB TolC docking domain, DN and DC subdomains"/>
    <property type="match status" value="2"/>
</dbReference>
<feature type="transmembrane region" description="Helical" evidence="9">
    <location>
        <begin position="976"/>
        <end position="997"/>
    </location>
</feature>
<dbReference type="Gene3D" id="3.30.70.1440">
    <property type="entry name" value="Multidrug efflux transporter AcrB pore domain"/>
    <property type="match status" value="1"/>
</dbReference>
<comment type="caution">
    <text evidence="10">The sequence shown here is derived from an EMBL/GenBank/DDBJ whole genome shotgun (WGS) entry which is preliminary data.</text>
</comment>
<keyword evidence="5" id="KW-1003">Cell membrane</keyword>
<evidence type="ECO:0000256" key="9">
    <source>
        <dbReference type="SAM" id="Phobius"/>
    </source>
</evidence>
<keyword evidence="4" id="KW-0813">Transport</keyword>
<evidence type="ECO:0000313" key="10">
    <source>
        <dbReference type="EMBL" id="MDT0651040.1"/>
    </source>
</evidence>
<evidence type="ECO:0000256" key="5">
    <source>
        <dbReference type="ARBA" id="ARBA00022475"/>
    </source>
</evidence>
<comment type="similarity">
    <text evidence="3">Belongs to the resistance-nodulation-cell division (RND) (TC 2.A.6) family.</text>
</comment>
<dbReference type="PANTHER" id="PTHR32063">
    <property type="match status" value="1"/>
</dbReference>
<feature type="transmembrane region" description="Helical" evidence="9">
    <location>
        <begin position="484"/>
        <end position="507"/>
    </location>
</feature>
<feature type="transmembrane region" description="Helical" evidence="9">
    <location>
        <begin position="452"/>
        <end position="472"/>
    </location>
</feature>
<accession>A0ABU3CYS7</accession>
<feature type="transmembrane region" description="Helical" evidence="9">
    <location>
        <begin position="393"/>
        <end position="417"/>
    </location>
</feature>
<evidence type="ECO:0000256" key="2">
    <source>
        <dbReference type="ARBA" id="ARBA00007613"/>
    </source>
</evidence>
<sequence>MLDKIIQFSINNKLVVGILTLFLIGWGTYSLTKLPISAVPDITDNQVMVITVSPTLAAQEVEQLVTFPVEQTMVSIPEIKDMRSFSRFGLSIVTIVFEEDTDLYWARQQVQERLSSAADEIPEGVGRPEMAPVTTGLGEIYQYTVLPEEGYEDQYDVTELRTIQDWIIKRQLLGTKGVAEVSGFGGFVKQYEIAIDPNKLQSMDVTIEDIFTALEMNNQNTGGAYIDKGPNAYFIRSEGLVNNLDEINKIVVRESNGTPILIRDVAKVQFGHGIRYGAATRNGEGEVVTGIVMMLKGANSSAVISDVKEKIEQIKQTLPEGVTIEPFLDRKHLVDRAIGTVTTNLVEGALIVIFVLILFLGNLRGGLVVASVIPLSMLFAIAMMNLFGVAGNLMSLGAIDFGLIVDGAVIIVESVMFGIHSGKKKYAGVEKLSSEQMDVEVKSSAGKMMNSAAFGQIIILIVYLPILALSGVAGKMFHPMAQAVMFAILGALILSLTYVPMMSALALGRKTAHKRNFSDKMMDFFQRMYSPIIEAALRAKLLVLGLAIGLFVITLVVFANMGGEFIPQLDEGDFAVETRVPVGSSVQQLIDVSQKAQTILLKEYPDEVTQVVNKIGSGEIPTDPMPIEAGDMMVILSPKDDWTIADGREGLIAEMQESLSVIPNATFSFQQPIQMRFNELLTGAKQDVVLKIYGEELSTLSDLANEVGQKIKSVEGVNDLYVEEITGLPQIKIKLNRDKIAQYGLNVADINNAIETGFAGKSAGMVFEGERRFDLVVRLQEESRGDITDVENLYIGTPEGQQIPLSEVANVSFEPGPVQIQRDNAKRRVMVGFNVRDRDVQSIIEDIKQIMATNVDMPPGYYVTYGGQFQNLKEANQRLMVALPVALLLILILLYFAFGSIKQSLLIFTAIPLSAIGGVFALLLRGMPFSISAGVGFIALFGIAVLNGIVLIAEFNRLKEEGITDTYERVLKGTRVRLRPVLMTATVAALGFLPMALATSSGAEVQRPLATVVIGGLITATALTLIVLPVLYIYFTEGKVKFNFKRKKIVTILIVSGGLFFPAMQLQAQEIDQVQGRKLTLQQAIETALQNNNRIKIAEYDIDVEKTGKYGAITIPKTEFSYSSGEFNTPTIKDNLYGVTQRINFPTVYTSQFKLAKAKVKSSEQRKAIAENELIADVKSAYLRYVFLMENKQLLQRQDSLYSNLDRSSSMRYKTGESTKLESVTSATQSMQIKNKLQQNEADMRIAKKRLQVVLNTNDNISVADAELVPSEIDLDIESQSVEQSPLYVYLKQQLAVRKRETNVERNKVLPDIMFGYNSQTFIGDQFINGQDIQYDSGDRFSYFQVGVSIPIFPGGHRSKINAAKIEEDIAQSRIELNQTQLEGELQSLLQEYYKLQGTLNYYQNEALPQAELIIDNSEKSFKSGNVSYAQYLQNLTLANSIQTEYLNTLYQYNQSIIVIEALLGL</sequence>
<feature type="transmembrane region" description="Helical" evidence="9">
    <location>
        <begin position="1009"/>
        <end position="1035"/>
    </location>
</feature>
<dbReference type="PRINTS" id="PR00702">
    <property type="entry name" value="ACRIFLAVINRP"/>
</dbReference>
<keyword evidence="8 9" id="KW-0472">Membrane</keyword>
<dbReference type="InterPro" id="IPR004763">
    <property type="entry name" value="CusA-like"/>
</dbReference>
<dbReference type="Gene3D" id="3.30.2090.10">
    <property type="entry name" value="Multidrug efflux transporter AcrB TolC docking domain, DN and DC subdomains"/>
    <property type="match status" value="2"/>
</dbReference>
<evidence type="ECO:0000256" key="7">
    <source>
        <dbReference type="ARBA" id="ARBA00022989"/>
    </source>
</evidence>
<evidence type="ECO:0000256" key="1">
    <source>
        <dbReference type="ARBA" id="ARBA00004651"/>
    </source>
</evidence>
<dbReference type="Gene3D" id="1.20.1600.10">
    <property type="entry name" value="Outer membrane efflux proteins (OEP)"/>
    <property type="match status" value="1"/>
</dbReference>
<protein>
    <submittedName>
        <fullName evidence="10">CusA/CzcA family heavy metal efflux RND transporter</fullName>
    </submittedName>
</protein>
<feature type="transmembrane region" description="Helical" evidence="9">
    <location>
        <begin position="367"/>
        <end position="387"/>
    </location>
</feature>
<dbReference type="Gene3D" id="3.30.70.1320">
    <property type="entry name" value="Multidrug efflux transporter AcrB pore domain like"/>
    <property type="match status" value="1"/>
</dbReference>
<feature type="transmembrane region" description="Helical" evidence="9">
    <location>
        <begin position="879"/>
        <end position="898"/>
    </location>
</feature>
<reference evidence="10 11" key="1">
    <citation type="submission" date="2023-09" db="EMBL/GenBank/DDBJ databases">
        <authorList>
            <person name="Rey-Velasco X."/>
        </authorList>
    </citation>
    <scope>NUCLEOTIDE SEQUENCE [LARGE SCALE GENOMIC DNA]</scope>
    <source>
        <strain evidence="10 11">F297</strain>
    </source>
</reference>
<gene>
    <name evidence="10" type="ORF">RM529_12840</name>
</gene>
<dbReference type="InterPro" id="IPR001036">
    <property type="entry name" value="Acrflvin-R"/>
</dbReference>
<feature type="transmembrane region" description="Helical" evidence="9">
    <location>
        <begin position="930"/>
        <end position="955"/>
    </location>
</feature>
<dbReference type="InterPro" id="IPR027463">
    <property type="entry name" value="AcrB_DN_DC_subdom"/>
</dbReference>
<organism evidence="10 11">
    <name type="scientific">Autumnicola edwardsiae</name>
    <dbReference type="NCBI Taxonomy" id="3075594"/>
    <lineage>
        <taxon>Bacteria</taxon>
        <taxon>Pseudomonadati</taxon>
        <taxon>Bacteroidota</taxon>
        <taxon>Flavobacteriia</taxon>
        <taxon>Flavobacteriales</taxon>
        <taxon>Flavobacteriaceae</taxon>
        <taxon>Autumnicola</taxon>
    </lineage>
</organism>
<evidence type="ECO:0000313" key="11">
    <source>
        <dbReference type="Proteomes" id="UP001248819"/>
    </source>
</evidence>
<feature type="transmembrane region" description="Helical" evidence="9">
    <location>
        <begin position="905"/>
        <end position="924"/>
    </location>
</feature>
<keyword evidence="6 9" id="KW-0812">Transmembrane</keyword>
<name>A0ABU3CYS7_9FLAO</name>